<sequence length="207" mass="22596">MLEAQFPETVETQPELVAQHYTQAGCHEQAVPYWQRAGQRARQRSANLEAISHLTRGLEVLKTLSPTTACLQYELDLQMTLGPVLMATKGWVAPDVGHTYARARELCQQLGDTPQLVSVLRGLARFHQGRGEAQTANELAAQCLSLAQQAQDPALLLAAHEVSGVSMYQLGASVLLSCTLSMVSHSMIRNSTAPWRSSTARTLVYPA</sequence>
<dbReference type="AlphaFoldDB" id="A0A937W123"/>
<dbReference type="EMBL" id="VGLS01000380">
    <property type="protein sequence ID" value="MBM3224672.1"/>
    <property type="molecule type" value="Genomic_DNA"/>
</dbReference>
<gene>
    <name evidence="1" type="ORF">FJZ47_12825</name>
</gene>
<evidence type="ECO:0000313" key="2">
    <source>
        <dbReference type="Proteomes" id="UP000712673"/>
    </source>
</evidence>
<name>A0A937W123_UNCTE</name>
<dbReference type="Proteomes" id="UP000712673">
    <property type="component" value="Unassembled WGS sequence"/>
</dbReference>
<accession>A0A937W123</accession>
<comment type="caution">
    <text evidence="1">The sequence shown here is derived from an EMBL/GenBank/DDBJ whole genome shotgun (WGS) entry which is preliminary data.</text>
</comment>
<organism evidence="1 2">
    <name type="scientific">Tectimicrobiota bacterium</name>
    <dbReference type="NCBI Taxonomy" id="2528274"/>
    <lineage>
        <taxon>Bacteria</taxon>
        <taxon>Pseudomonadati</taxon>
        <taxon>Nitrospinota/Tectimicrobiota group</taxon>
        <taxon>Candidatus Tectimicrobiota</taxon>
    </lineage>
</organism>
<reference evidence="1" key="1">
    <citation type="submission" date="2019-03" db="EMBL/GenBank/DDBJ databases">
        <title>Lake Tanganyika Metagenome-Assembled Genomes (MAGs).</title>
        <authorList>
            <person name="Tran P."/>
        </authorList>
    </citation>
    <scope>NUCLEOTIDE SEQUENCE</scope>
    <source>
        <strain evidence="1">K_DeepCast_65m_m2_066</strain>
    </source>
</reference>
<dbReference type="SUPFAM" id="SSF48452">
    <property type="entry name" value="TPR-like"/>
    <property type="match status" value="1"/>
</dbReference>
<dbReference type="InterPro" id="IPR011990">
    <property type="entry name" value="TPR-like_helical_dom_sf"/>
</dbReference>
<evidence type="ECO:0008006" key="3">
    <source>
        <dbReference type="Google" id="ProtNLM"/>
    </source>
</evidence>
<protein>
    <recommendedName>
        <fullName evidence="3">MalT-like TPR region domain-containing protein</fullName>
    </recommendedName>
</protein>
<proteinExistence type="predicted"/>
<evidence type="ECO:0000313" key="1">
    <source>
        <dbReference type="EMBL" id="MBM3224672.1"/>
    </source>
</evidence>
<dbReference type="Gene3D" id="1.25.40.10">
    <property type="entry name" value="Tetratricopeptide repeat domain"/>
    <property type="match status" value="1"/>
</dbReference>